<feature type="region of interest" description="Disordered" evidence="1">
    <location>
        <begin position="467"/>
        <end position="614"/>
    </location>
</feature>
<proteinExistence type="predicted"/>
<feature type="compositionally biased region" description="Basic and acidic residues" evidence="1">
    <location>
        <begin position="727"/>
        <end position="743"/>
    </location>
</feature>
<name>W2RLQ1_CYPE1</name>
<gene>
    <name evidence="2" type="ORF">HMPREF1541_08378</name>
</gene>
<feature type="region of interest" description="Disordered" evidence="1">
    <location>
        <begin position="349"/>
        <end position="420"/>
    </location>
</feature>
<dbReference type="AlphaFoldDB" id="W2RLQ1"/>
<dbReference type="OrthoDB" id="10265971at2759"/>
<feature type="compositionally biased region" description="Basic residues" evidence="1">
    <location>
        <begin position="690"/>
        <end position="701"/>
    </location>
</feature>
<dbReference type="EMBL" id="KB822724">
    <property type="protein sequence ID" value="ETN37387.1"/>
    <property type="molecule type" value="Genomic_DNA"/>
</dbReference>
<dbReference type="InParanoid" id="W2RLQ1"/>
<feature type="compositionally biased region" description="Basic and acidic residues" evidence="1">
    <location>
        <begin position="378"/>
        <end position="388"/>
    </location>
</feature>
<keyword evidence="3" id="KW-1185">Reference proteome</keyword>
<sequence length="1272" mass="139599">MAATKTTFFGSMFAFEPAGVDDIIDTFRECYADSSDDAPFMSYDHSHHVFKIEKLDVMDDDTPIDVLRQLQHYTLKQAEENELIDPKLRPLEGFLARLATEYSGFRAPDLLDIDFDEHDERHEDALGAMQHAFTEWHPVNDNIKILTRAVAESVLALTGTEILPEPTQNQVRLVHGNFDLALQKLKNLEPLLELQYQQRDSNSARSNGNVLVTTDDAIRPLLGFQKVDFQRCPAFDRVIVPPHTAQNLAKKYLCEGRILLDGILRPHPNLDTNAISPTNRHGGFSLWDDYKFKEAGNRANMEPRSKNGSTVQGETVAGPTLVEQKYLQPSKAAELVGWAVAVDSVQDPNVIEPDAPAEPASRRRRRVAADSDDEEEAQDGRGMDKETSEVDPGYSPSPGHVDESITSPTNHSALPCSDDYAGLEDDGELLPGLPVTISRYQAHVAPSVAPSNLLSLSSDVAKSIEFNEHPVIPDPAPRIESPRRRRPKAGSDSEDDGTKSSQRLPEIRDRDPYCDLGMSSPSRALSPTTRSFRGSMSQGAVASHLPPSSNAASRSATSIPQRGRGKGQYHAWRGDPQPGISTSQGFRPPPGFGGHNAQQTEARGQQPNFLDDDLVPVAGSDIPRIPAACSQRSIDQSSKFWENHTRYTGLNVDARAAEAIPRLREQIELEAAIEASKESTDEWSTVQGRARQKKGSKQRKATRQEPHFHQTMDQKAGNRGKKRGGKKQNDFLTERQKRQKAIEDAYGPAPATSSAATASAGPAYEGMSKGKKKLLSKNGHMACANGDAVQQELRVKETEGLKNQLRPLFEHSRAFSGRMVFGIHLGQVLLSADPEAGTKGFDSKTWYEVFGSNSAVKPPLTYFTPVITTNGADVDRILEARSPLGSTEKLFDRHRPGPSSVCYEFHCQSKNGENFLLVVREDLTYEIRNSTANIGMVCMQCPAQVWDACAILQGAEFWHNPPLEIQDTVERFVSSIHIAPGRGLSLYFQQPSGNILTIKSVQMKRVSLHECLLPEHEGIQLRVTEQKTLCTRVSPSDKRLWKALEYSYEVMVQQGFVHYEMCLVDTTINSALEANQALEVGELTDAATTGKSLLKDNRIRRLLDTTVTVLTKIDFVGMHNYGTMRRQLDARIRHEQSLPPGMQSQIHPLIPASRVPASVLRSGGNSIMAPPGSVVGSDIAKPIHGTRMNTRAEVVVDEQGNYYQKGLGGAIVPVAVSAMAALSEAPLGPEDSASQKGAARRAAGTQPVGTGGIGSPVKSMYAAKDSKPPGFW</sequence>
<feature type="compositionally biased region" description="Low complexity" evidence="1">
    <location>
        <begin position="745"/>
        <end position="767"/>
    </location>
</feature>
<dbReference type="VEuPathDB" id="FungiDB:HMPREF1541_08378"/>
<feature type="compositionally biased region" description="Polar residues" evidence="1">
    <location>
        <begin position="519"/>
        <end position="560"/>
    </location>
</feature>
<dbReference type="Proteomes" id="UP000030752">
    <property type="component" value="Unassembled WGS sequence"/>
</dbReference>
<evidence type="ECO:0000313" key="3">
    <source>
        <dbReference type="Proteomes" id="UP000030752"/>
    </source>
</evidence>
<feature type="compositionally biased region" description="Polar residues" evidence="1">
    <location>
        <begin position="596"/>
        <end position="608"/>
    </location>
</feature>
<feature type="region of interest" description="Disordered" evidence="1">
    <location>
        <begin position="674"/>
        <end position="767"/>
    </location>
</feature>
<evidence type="ECO:0000256" key="1">
    <source>
        <dbReference type="SAM" id="MobiDB-lite"/>
    </source>
</evidence>
<evidence type="ECO:0000313" key="2">
    <source>
        <dbReference type="EMBL" id="ETN37387.1"/>
    </source>
</evidence>
<dbReference type="RefSeq" id="XP_008720919.1">
    <property type="nucleotide sequence ID" value="XM_008722697.1"/>
</dbReference>
<dbReference type="HOGENOM" id="CLU_258840_0_0_1"/>
<feature type="compositionally biased region" description="Basic and acidic residues" evidence="1">
    <location>
        <begin position="702"/>
        <end position="712"/>
    </location>
</feature>
<dbReference type="eggNOG" id="ENOG502SD2N">
    <property type="taxonomic scope" value="Eukaryota"/>
</dbReference>
<dbReference type="GeneID" id="19975717"/>
<accession>W2RLQ1</accession>
<organism evidence="2 3">
    <name type="scientific">Cyphellophora europaea (strain CBS 101466)</name>
    <name type="common">Phialophora europaea</name>
    <dbReference type="NCBI Taxonomy" id="1220924"/>
    <lineage>
        <taxon>Eukaryota</taxon>
        <taxon>Fungi</taxon>
        <taxon>Dikarya</taxon>
        <taxon>Ascomycota</taxon>
        <taxon>Pezizomycotina</taxon>
        <taxon>Eurotiomycetes</taxon>
        <taxon>Chaetothyriomycetidae</taxon>
        <taxon>Chaetothyriales</taxon>
        <taxon>Cyphellophoraceae</taxon>
        <taxon>Cyphellophora</taxon>
    </lineage>
</organism>
<reference evidence="2 3" key="1">
    <citation type="submission" date="2013-03" db="EMBL/GenBank/DDBJ databases">
        <title>The Genome Sequence of Phialophora europaea CBS 101466.</title>
        <authorList>
            <consortium name="The Broad Institute Genomics Platform"/>
            <person name="Cuomo C."/>
            <person name="de Hoog S."/>
            <person name="Gorbushina A."/>
            <person name="Walker B."/>
            <person name="Young S.K."/>
            <person name="Zeng Q."/>
            <person name="Gargeya S."/>
            <person name="Fitzgerald M."/>
            <person name="Haas B."/>
            <person name="Abouelleil A."/>
            <person name="Allen A.W."/>
            <person name="Alvarado L."/>
            <person name="Arachchi H.M."/>
            <person name="Berlin A.M."/>
            <person name="Chapman S.B."/>
            <person name="Gainer-Dewar J."/>
            <person name="Goldberg J."/>
            <person name="Griggs A."/>
            <person name="Gujja S."/>
            <person name="Hansen M."/>
            <person name="Howarth C."/>
            <person name="Imamovic A."/>
            <person name="Ireland A."/>
            <person name="Larimer J."/>
            <person name="McCowan C."/>
            <person name="Murphy C."/>
            <person name="Pearson M."/>
            <person name="Poon T.W."/>
            <person name="Priest M."/>
            <person name="Roberts A."/>
            <person name="Saif S."/>
            <person name="Shea T."/>
            <person name="Sisk P."/>
            <person name="Sykes S."/>
            <person name="Wortman J."/>
            <person name="Nusbaum C."/>
            <person name="Birren B."/>
        </authorList>
    </citation>
    <scope>NUCLEOTIDE SEQUENCE [LARGE SCALE GENOMIC DNA]</scope>
    <source>
        <strain evidence="2 3">CBS 101466</strain>
    </source>
</reference>
<protein>
    <submittedName>
        <fullName evidence="2">Uncharacterized protein</fullName>
    </submittedName>
</protein>
<feature type="region of interest" description="Disordered" evidence="1">
    <location>
        <begin position="1227"/>
        <end position="1272"/>
    </location>
</feature>